<evidence type="ECO:0000313" key="2">
    <source>
        <dbReference type="EMBL" id="KAI5071603.1"/>
    </source>
</evidence>
<feature type="compositionally biased region" description="Basic and acidic residues" evidence="1">
    <location>
        <begin position="74"/>
        <end position="94"/>
    </location>
</feature>
<evidence type="ECO:0000313" key="3">
    <source>
        <dbReference type="Proteomes" id="UP000886520"/>
    </source>
</evidence>
<feature type="region of interest" description="Disordered" evidence="1">
    <location>
        <begin position="69"/>
        <end position="119"/>
    </location>
</feature>
<dbReference type="AlphaFoldDB" id="A0A9D4ZDM1"/>
<sequence>MVFKEFGGGLCIHEYHAHILKKRRGVEHGGQLAPSPGEQIANGESFVAVKGGGEVDKTIGEVNRDMVLIADGEGGEHEEPRGARGRGGRDKGDEGEPFGVEGAAMKPRDDGHVGYDVLQ</sequence>
<comment type="caution">
    <text evidence="2">The sequence shown here is derived from an EMBL/GenBank/DDBJ whole genome shotgun (WGS) entry which is preliminary data.</text>
</comment>
<name>A0A9D4ZDM1_ADICA</name>
<dbReference type="Proteomes" id="UP000886520">
    <property type="component" value="Chromosome 13"/>
</dbReference>
<proteinExistence type="predicted"/>
<evidence type="ECO:0000256" key="1">
    <source>
        <dbReference type="SAM" id="MobiDB-lite"/>
    </source>
</evidence>
<dbReference type="EMBL" id="JABFUD020000013">
    <property type="protein sequence ID" value="KAI5071603.1"/>
    <property type="molecule type" value="Genomic_DNA"/>
</dbReference>
<protein>
    <submittedName>
        <fullName evidence="2">Uncharacterized protein</fullName>
    </submittedName>
</protein>
<organism evidence="2 3">
    <name type="scientific">Adiantum capillus-veneris</name>
    <name type="common">Maidenhair fern</name>
    <dbReference type="NCBI Taxonomy" id="13818"/>
    <lineage>
        <taxon>Eukaryota</taxon>
        <taxon>Viridiplantae</taxon>
        <taxon>Streptophyta</taxon>
        <taxon>Embryophyta</taxon>
        <taxon>Tracheophyta</taxon>
        <taxon>Polypodiopsida</taxon>
        <taxon>Polypodiidae</taxon>
        <taxon>Polypodiales</taxon>
        <taxon>Pteridineae</taxon>
        <taxon>Pteridaceae</taxon>
        <taxon>Vittarioideae</taxon>
        <taxon>Adiantum</taxon>
    </lineage>
</organism>
<accession>A0A9D4ZDM1</accession>
<gene>
    <name evidence="2" type="ORF">GOP47_0013854</name>
</gene>
<keyword evidence="3" id="KW-1185">Reference proteome</keyword>
<reference evidence="2" key="1">
    <citation type="submission" date="2021-01" db="EMBL/GenBank/DDBJ databases">
        <title>Adiantum capillus-veneris genome.</title>
        <authorList>
            <person name="Fang Y."/>
            <person name="Liao Q."/>
        </authorList>
    </citation>
    <scope>NUCLEOTIDE SEQUENCE</scope>
    <source>
        <strain evidence="2">H3</strain>
        <tissue evidence="2">Leaf</tissue>
    </source>
</reference>